<comment type="caution">
    <text evidence="1">The sequence shown here is derived from an EMBL/GenBank/DDBJ whole genome shotgun (WGS) entry which is preliminary data.</text>
</comment>
<proteinExistence type="predicted"/>
<evidence type="ECO:0000313" key="2">
    <source>
        <dbReference type="Proteomes" id="UP001152302"/>
    </source>
</evidence>
<name>A0A9X4R2Y2_9STAP</name>
<dbReference type="RefSeq" id="WP_277595919.1">
    <property type="nucleotide sequence ID" value="NZ_JAMBPX010000011.1"/>
</dbReference>
<dbReference type="Proteomes" id="UP001152302">
    <property type="component" value="Unassembled WGS sequence"/>
</dbReference>
<dbReference type="AlphaFoldDB" id="A0A9X4R2Y2"/>
<dbReference type="EMBL" id="JAMBPX010000011">
    <property type="protein sequence ID" value="MDG0860399.1"/>
    <property type="molecule type" value="Genomic_DNA"/>
</dbReference>
<protein>
    <submittedName>
        <fullName evidence="1">Uncharacterized protein</fullName>
    </submittedName>
</protein>
<sequence length="233" mass="27533">MKLYNQVDKFFWNNTIGNKAQPGIFIFDDVSDYIKSSIKKRDNLGSQKFIQTMKDQNKYNLDYFIDLIHQETNEDQAKIEKVIDKRLLNAFIGLFGEAILESMYGRSNKYTVIPITKEDDYSLRIDLKIKQNSTQRILNFQVKSSSFYNSPTDYHLEKIKNEKRIHEENSLVVSYAFYNHSFQERYFMIEENMIPIYGYGNSNVAILESITDLIFKTKDNLQIEEITKESIIF</sequence>
<gene>
    <name evidence="1" type="ORF">M4L21_13780</name>
</gene>
<accession>A0A9X4R2Y2</accession>
<organism evidence="1 2">
    <name type="scientific">Staphylococcus equorum</name>
    <dbReference type="NCBI Taxonomy" id="246432"/>
    <lineage>
        <taxon>Bacteria</taxon>
        <taxon>Bacillati</taxon>
        <taxon>Bacillota</taxon>
        <taxon>Bacilli</taxon>
        <taxon>Bacillales</taxon>
        <taxon>Staphylococcaceae</taxon>
        <taxon>Staphylococcus</taxon>
    </lineage>
</organism>
<reference evidence="1" key="1">
    <citation type="submission" date="2022-05" db="EMBL/GenBank/DDBJ databases">
        <title>Comparative genomics of Staphylococcus equorum isolates.</title>
        <authorList>
            <person name="Luelf R.H."/>
        </authorList>
    </citation>
    <scope>NUCLEOTIDE SEQUENCE</scope>
    <source>
        <strain evidence="1">TMW 2.2343</strain>
    </source>
</reference>
<evidence type="ECO:0000313" key="1">
    <source>
        <dbReference type="EMBL" id="MDG0860399.1"/>
    </source>
</evidence>